<proteinExistence type="predicted"/>
<dbReference type="Pfam" id="PF18845">
    <property type="entry name" value="baeRF_family3"/>
    <property type="match status" value="1"/>
</dbReference>
<reference evidence="1 2" key="1">
    <citation type="submission" date="2019-07" db="EMBL/GenBank/DDBJ databases">
        <title>Genomic Encyclopedia of Archaeal and Bacterial Type Strains, Phase II (KMG-II): from individual species to whole genera.</title>
        <authorList>
            <person name="Goeker M."/>
        </authorList>
    </citation>
    <scope>NUCLEOTIDE SEQUENCE [LARGE SCALE GENOMIC DNA]</scope>
    <source>
        <strain evidence="1 2">DSM 18850</strain>
    </source>
</reference>
<dbReference type="EMBL" id="VNHX01000016">
    <property type="protein sequence ID" value="TYP92469.1"/>
    <property type="molecule type" value="Genomic_DNA"/>
</dbReference>
<protein>
    <submittedName>
        <fullName evidence="1">Uncharacterized protein</fullName>
    </submittedName>
</protein>
<dbReference type="AlphaFoldDB" id="A0A5S5DCX6"/>
<dbReference type="RefSeq" id="WP_148909299.1">
    <property type="nucleotide sequence ID" value="NZ_VNHX01000016.1"/>
</dbReference>
<sequence length="373" mass="41366">MKTLDATLLNSLVSQDPSPSLSIYLPVHKNLSESPLDILSLKNLIKDIRTQVDPSEIPAVETLLEPVERLLNDKNFARGKAGTLAIFSSPGLFETVLLPDQYPAAFYLDDCFYIVPLLAFAGSNTDFHVLALGKNRVRLFEGNLCHFEEIPLEDRIPTTMEQALGSHLTENHIHGATGGATAIHGYMEITDEKETDNTRFFRIIDREIDSQFSRGRKIPLILAALPENISLFHSLSKNECLVREGIALNADGIDTTELHQRALDIMENMRQVVIERHLNRYNIGKSEQLASDVLADIAVHAMDGRIERLFVAKGKRLPGTVSIEDRTLTPDPNGHGDIINKIAWLTYKNGGTIHALDNAEGAFPEGIGALNRF</sequence>
<keyword evidence="2" id="KW-1185">Reference proteome</keyword>
<accession>A0A5S5DCX6</accession>
<dbReference type="OrthoDB" id="4393931at2"/>
<dbReference type="Proteomes" id="UP000325105">
    <property type="component" value="Unassembled WGS sequence"/>
</dbReference>
<evidence type="ECO:0000313" key="1">
    <source>
        <dbReference type="EMBL" id="TYP92469.1"/>
    </source>
</evidence>
<comment type="caution">
    <text evidence="1">The sequence shown here is derived from an EMBL/GenBank/DDBJ whole genome shotgun (WGS) entry which is preliminary data.</text>
</comment>
<dbReference type="InterPro" id="IPR041289">
    <property type="entry name" value="Bact_RF_family3"/>
</dbReference>
<organism evidence="1 2">
    <name type="scientific">Sphingobacterium allocomposti</name>
    <dbReference type="NCBI Taxonomy" id="415956"/>
    <lineage>
        <taxon>Bacteria</taxon>
        <taxon>Pseudomonadati</taxon>
        <taxon>Bacteroidota</taxon>
        <taxon>Sphingobacteriia</taxon>
        <taxon>Sphingobacteriales</taxon>
        <taxon>Sphingobacteriaceae</taxon>
        <taxon>Sphingobacterium</taxon>
    </lineage>
</organism>
<evidence type="ECO:0000313" key="2">
    <source>
        <dbReference type="Proteomes" id="UP000325105"/>
    </source>
</evidence>
<gene>
    <name evidence="1" type="ORF">BC792_11671</name>
</gene>
<name>A0A5S5DCX6_9SPHI</name>